<feature type="domain" description="S1 motif" evidence="12">
    <location>
        <begin position="704"/>
        <end position="788"/>
    </location>
</feature>
<dbReference type="GO" id="GO:0006364">
    <property type="term" value="P:rRNA processing"/>
    <property type="evidence" value="ECO:0007669"/>
    <property type="project" value="UniProtKB-KW"/>
</dbReference>
<feature type="region of interest" description="Disordered" evidence="11">
    <location>
        <begin position="1060"/>
        <end position="1105"/>
    </location>
</feature>
<dbReference type="InterPro" id="IPR045209">
    <property type="entry name" value="Rrp5"/>
</dbReference>
<evidence type="ECO:0000256" key="3">
    <source>
        <dbReference type="ARBA" id="ARBA00022517"/>
    </source>
</evidence>
<dbReference type="EMBL" id="HE797145">
    <property type="protein sequence ID" value="CCM04209.1"/>
    <property type="molecule type" value="Genomic_DNA"/>
</dbReference>
<dbReference type="HOGENOM" id="CLU_000845_0_1_1"/>
<feature type="domain" description="S1 motif" evidence="12">
    <location>
        <begin position="528"/>
        <end position="597"/>
    </location>
</feature>
<dbReference type="InterPro" id="IPR012340">
    <property type="entry name" value="NA-bd_OB-fold"/>
</dbReference>
<dbReference type="InterPro" id="IPR003107">
    <property type="entry name" value="HAT"/>
</dbReference>
<accession>J4H416</accession>
<feature type="domain" description="S1 motif" evidence="12">
    <location>
        <begin position="251"/>
        <end position="320"/>
    </location>
</feature>
<feature type="region of interest" description="Disordered" evidence="11">
    <location>
        <begin position="1160"/>
        <end position="1196"/>
    </location>
</feature>
<dbReference type="OrthoDB" id="412781at2759"/>
<proteinExistence type="predicted"/>
<dbReference type="GeneID" id="24099120"/>
<dbReference type="FunFam" id="2.40.50.140:FF:000103">
    <property type="entry name" value="protein RRP5 homolog"/>
    <property type="match status" value="2"/>
</dbReference>
<feature type="domain" description="S1 motif" evidence="12">
    <location>
        <begin position="437"/>
        <end position="511"/>
    </location>
</feature>
<sequence length="1465" mass="162664">MVASKKRVLDDAPGNPRSKKTRTESTDKKGKSKADVSLPAIPEEVDFPRGGGTSFTPLEVKAIRAEAVKEADKELFEDKPTKRKRRKSDIDKAEHRASKDEKSEKIRVEHLNYKRVTVGMKILGQVVSVESLALIISLPNQLFAHVPITEISTQLTALLEEMGEVDDASSSDEEEGSGTGASSSIPELFQMFRPGSYVRAIVSAIHLPGATDTTPLGRIRDEAHKASRRIELSLVPEKVNAGVSKADLRAGFTMSAAVKSKEDHGYILDLGVSDINGFLSFKDAKQGPFENPERIRVGHLLDISISKTTANGRTCTCSVNASSLMTASLSEVTNASSILPGTQVQSLVTAVLPDGLNLQIMGYFGGTIDQFHLLPGHPERNYKMGQKLKARVLYAITATPPKFALSLASHVLKLVPKDTAGMDDGLNHNLDEIYPTGSILDAVKVIRVESERGLVVEVASGVEGFVHISHTSDEHVPTLSSSSGPWKVGTVHRARVTGHFHFDGLLQLSLRPSVLEQKFLQVGEVQVGEVLKGAVKRLTDSAMFVSISGSVDGVIWPNHYADIQLKQPQRRFKPGGSIKCRVLVVDTQRQRIVLTAKKTLLESALPIISKFEDARVGLVTHAVVFRASDKSLQVEFYNNVKAVVPAGEASETAVGLSTAFPIGKPVQVRIMSIDPETSRIVASIRQTAPNYLASIENIASIGIGDTVEGDITEVQNEKAIVTLRPSQVRTVISLNNLANRRGVSVAQLRASLQVGEKLQDLVVVSRNPERGFVRIATKPKEKITLAQKIPLDLATIQIGQIVQGRVLHHGRRGALVKLTNTVSGTLHPTDVDDDFESGKAFPPADYILKAVVIAVDKDRRQLTLSTRPSRLQPRRDEPVIDPEIASIGDLKEGETIRGFIKQVAEHGIFVTLGREIDARVQIKELFDEYVKDWKSRFVAHQLVRGRILRVDIAKKQVEMTFRSGDLKTNSLTLADLSEGQKVDGCIKRTEEYGLFIQIEGSKLTGLCHKSELSDNKDANVTLALRSFREGDQVKAIILSIDEEKRRISLGLKPSYFVDDDFQSNNDVDDENEESSEEDNLLGIVEGSQGDDDSRSHQDNQDDMDADVIDDSMNIDMSIQLDADQSPSDDRTDKELHISVPSLNLQQGFQWSVASNVEVDDDMQPSSEDEDVEDSQQKRKRKRKEIEQDLTADMHTKVPESNTDFERVLLGSPNSSYLWIQYMSFQLQISEVDKAREIAKRALRTINFREEQEKMNIWIALLNLENTYGTEETLETTFRDAARHNDSETIHLRLASILDQSGKTDRAEEQYQRTCKKFGQSSDVWTLCGEHYLRHGKLEEARKLLPRSLQSLEKHDHLKTISKFAQLEYKLGDPERGKTLFEGIVDSHSKRWDMWSIYIDMEAGQGDMMSLRNIFDRVLAIKMTSHKAKSFFKKWLELERRMGDEEGASAVKAKAVEWTQRASASS</sequence>
<dbReference type="FunCoup" id="J4H416">
    <property type="interactions" value="516"/>
</dbReference>
<evidence type="ECO:0000256" key="4">
    <source>
        <dbReference type="ARBA" id="ARBA00022552"/>
    </source>
</evidence>
<dbReference type="CDD" id="cd05696">
    <property type="entry name" value="S1_Rrp5_repeat_hs4"/>
    <property type="match status" value="1"/>
</dbReference>
<dbReference type="SMART" id="SM00316">
    <property type="entry name" value="S1"/>
    <property type="match status" value="9"/>
</dbReference>
<evidence type="ECO:0000256" key="8">
    <source>
        <dbReference type="ARBA" id="ARBA00055575"/>
    </source>
</evidence>
<dbReference type="FunFam" id="2.40.50.140:FF:000155">
    <property type="entry name" value="rRNA biogenesis protein RRP5"/>
    <property type="match status" value="1"/>
</dbReference>
<keyword evidence="4" id="KW-0698">rRNA processing</keyword>
<evidence type="ECO:0000259" key="12">
    <source>
        <dbReference type="PROSITE" id="PS50126"/>
    </source>
</evidence>
<evidence type="ECO:0000256" key="10">
    <source>
        <dbReference type="ARBA" id="ARBA00076674"/>
    </source>
</evidence>
<dbReference type="SMART" id="SM00386">
    <property type="entry name" value="HAT"/>
    <property type="match status" value="5"/>
</dbReference>
<dbReference type="InterPro" id="IPR057301">
    <property type="entry name" value="Rrp5_OB_4th"/>
</dbReference>
<evidence type="ECO:0000256" key="2">
    <source>
        <dbReference type="ARBA" id="ARBA00011524"/>
    </source>
</evidence>
<feature type="compositionally biased region" description="Basic and acidic residues" evidence="11">
    <location>
        <begin position="88"/>
        <end position="103"/>
    </location>
</feature>
<evidence type="ECO:0000256" key="1">
    <source>
        <dbReference type="ARBA" id="ARBA00004604"/>
    </source>
</evidence>
<dbReference type="InterPro" id="IPR048059">
    <property type="entry name" value="Rrp5_S1_rpt_hs1_sc1"/>
</dbReference>
<dbReference type="Gene3D" id="1.25.40.10">
    <property type="entry name" value="Tetratricopeptide repeat domain"/>
    <property type="match status" value="2"/>
</dbReference>
<feature type="compositionally biased region" description="Basic and acidic residues" evidence="11">
    <location>
        <begin position="1183"/>
        <end position="1196"/>
    </location>
</feature>
<feature type="compositionally biased region" description="Acidic residues" evidence="11">
    <location>
        <begin position="1060"/>
        <end position="1079"/>
    </location>
</feature>
<dbReference type="SUPFAM" id="SSF50249">
    <property type="entry name" value="Nucleic acid-binding proteins"/>
    <property type="match status" value="9"/>
</dbReference>
<feature type="region of interest" description="Disordered" evidence="11">
    <location>
        <begin position="163"/>
        <end position="184"/>
    </location>
</feature>
<keyword evidence="7" id="KW-0539">Nucleus</keyword>
<dbReference type="Pfam" id="PF24685">
    <property type="entry name" value="OB_RRP5_4th"/>
    <property type="match status" value="1"/>
</dbReference>
<feature type="region of interest" description="Disordered" evidence="11">
    <location>
        <begin position="74"/>
        <end position="103"/>
    </location>
</feature>
<dbReference type="CDD" id="cd05707">
    <property type="entry name" value="S1_Rrp5_repeat_sc11"/>
    <property type="match status" value="1"/>
</dbReference>
<dbReference type="GO" id="GO:0003723">
    <property type="term" value="F:RNA binding"/>
    <property type="evidence" value="ECO:0007669"/>
    <property type="project" value="TreeGrafter"/>
</dbReference>
<dbReference type="Pfam" id="PF23459">
    <property type="entry name" value="S1_RRP5"/>
    <property type="match status" value="1"/>
</dbReference>
<dbReference type="InterPro" id="IPR057302">
    <property type="entry name" value="Rrp5_S1"/>
</dbReference>
<dbReference type="GO" id="GO:0032040">
    <property type="term" value="C:small-subunit processome"/>
    <property type="evidence" value="ECO:0007669"/>
    <property type="project" value="TreeGrafter"/>
</dbReference>
<evidence type="ECO:0000256" key="9">
    <source>
        <dbReference type="ARBA" id="ARBA00073619"/>
    </source>
</evidence>
<feature type="domain" description="S1 motif" evidence="12">
    <location>
        <begin position="893"/>
        <end position="962"/>
    </location>
</feature>
<comment type="subunit">
    <text evidence="2">Associated with the spliceosome.</text>
</comment>
<feature type="compositionally biased region" description="Acidic residues" evidence="11">
    <location>
        <begin position="1160"/>
        <end position="1173"/>
    </location>
</feature>
<dbReference type="Pfam" id="PF23231">
    <property type="entry name" value="HAT_Syf1_CNRKL1_C"/>
    <property type="match status" value="1"/>
</dbReference>
<comment type="subcellular location">
    <subcellularLocation>
        <location evidence="1">Nucleus</location>
        <location evidence="1">Nucleolus</location>
    </subcellularLocation>
</comment>
<dbReference type="Proteomes" id="UP000006352">
    <property type="component" value="Unassembled WGS sequence"/>
</dbReference>
<dbReference type="Gene3D" id="2.40.50.140">
    <property type="entry name" value="Nucleic acid-binding proteins"/>
    <property type="match status" value="8"/>
</dbReference>
<keyword evidence="6" id="KW-0677">Repeat</keyword>
<evidence type="ECO:0000313" key="13">
    <source>
        <dbReference type="EMBL" id="CCM04209.1"/>
    </source>
</evidence>
<feature type="domain" description="S1 motif" evidence="12">
    <location>
        <begin position="979"/>
        <end position="1052"/>
    </location>
</feature>
<dbReference type="InterPro" id="IPR055430">
    <property type="entry name" value="HAT_Syf1_CNRKL1_C"/>
</dbReference>
<dbReference type="CDD" id="cd05697">
    <property type="entry name" value="S1_Rrp5_repeat_hs5"/>
    <property type="match status" value="1"/>
</dbReference>
<dbReference type="RefSeq" id="XP_012183492.1">
    <property type="nucleotide sequence ID" value="XM_012328102.1"/>
</dbReference>
<feature type="domain" description="S1 motif" evidence="12">
    <location>
        <begin position="799"/>
        <end position="867"/>
    </location>
</feature>
<feature type="compositionally biased region" description="Basic and acidic residues" evidence="11">
    <location>
        <begin position="21"/>
        <end position="34"/>
    </location>
</feature>
<dbReference type="FunFam" id="2.40.50.140:FF:000196">
    <property type="entry name" value="rRNA biogenesis protein RRP5"/>
    <property type="match status" value="1"/>
</dbReference>
<evidence type="ECO:0000256" key="11">
    <source>
        <dbReference type="SAM" id="MobiDB-lite"/>
    </source>
</evidence>
<dbReference type="PANTHER" id="PTHR23270:SF10">
    <property type="entry name" value="PROTEIN RRP5 HOMOLOG"/>
    <property type="match status" value="1"/>
</dbReference>
<feature type="compositionally biased region" description="Acidic residues" evidence="11">
    <location>
        <begin position="163"/>
        <end position="176"/>
    </location>
</feature>
<dbReference type="Pfam" id="PF00575">
    <property type="entry name" value="S1"/>
    <property type="match status" value="2"/>
</dbReference>
<dbReference type="InterPro" id="IPR003029">
    <property type="entry name" value="S1_domain"/>
</dbReference>
<dbReference type="SUPFAM" id="SSF48452">
    <property type="entry name" value="TPR-like"/>
    <property type="match status" value="1"/>
</dbReference>
<evidence type="ECO:0000256" key="6">
    <source>
        <dbReference type="ARBA" id="ARBA00022737"/>
    </source>
</evidence>
<evidence type="ECO:0000256" key="7">
    <source>
        <dbReference type="ARBA" id="ARBA00023242"/>
    </source>
</evidence>
<dbReference type="InParanoid" id="J4H416"/>
<dbReference type="PANTHER" id="PTHR23270">
    <property type="entry name" value="PROGRAMMED CELL DEATH PROTEIN 11 PRE-RRNA PROCESSING PROTEIN RRP5"/>
    <property type="match status" value="1"/>
</dbReference>
<protein>
    <recommendedName>
        <fullName evidence="9">rRNA biogenesis protein RRP5</fullName>
    </recommendedName>
    <alternativeName>
        <fullName evidence="10">Ribosomal RNA-processing protein 5</fullName>
    </alternativeName>
</protein>
<dbReference type="STRING" id="599839.J4H416"/>
<reference evidence="13 14" key="1">
    <citation type="journal article" date="2012" name="Appl. Environ. Microbiol.">
        <title>Short-read sequencing for genomic analysis of the brown rot fungus Fibroporia radiculosa.</title>
        <authorList>
            <person name="Tang J.D."/>
            <person name="Perkins A.D."/>
            <person name="Sonstegard T.S."/>
            <person name="Schroeder S.G."/>
            <person name="Burgess S.C."/>
            <person name="Diehl S.V."/>
        </authorList>
    </citation>
    <scope>NUCLEOTIDE SEQUENCE [LARGE SCALE GENOMIC DNA]</scope>
    <source>
        <strain evidence="13 14">TFFH 294</strain>
    </source>
</reference>
<gene>
    <name evidence="13" type="ORF">FIBRA_06375</name>
</gene>
<keyword evidence="3" id="KW-0690">Ribosome biogenesis</keyword>
<dbReference type="PROSITE" id="PS50126">
    <property type="entry name" value="S1"/>
    <property type="match status" value="8"/>
</dbReference>
<comment type="function">
    <text evidence="8">Involved in the biogenesis of rRNA. Required for the formation of 18S and 5.8S rRNA.</text>
</comment>
<evidence type="ECO:0000256" key="5">
    <source>
        <dbReference type="ARBA" id="ARBA00022553"/>
    </source>
</evidence>
<dbReference type="CDD" id="cd05708">
    <property type="entry name" value="S1_Rrp5_repeat_sc12"/>
    <property type="match status" value="1"/>
</dbReference>
<feature type="domain" description="S1 motif" evidence="12">
    <location>
        <begin position="617"/>
        <end position="685"/>
    </location>
</feature>
<dbReference type="CDD" id="cd05693">
    <property type="entry name" value="S1_Rrp5_repeat_hs1_sc1"/>
    <property type="match status" value="1"/>
</dbReference>
<feature type="region of interest" description="Disordered" evidence="11">
    <location>
        <begin position="1"/>
        <end position="54"/>
    </location>
</feature>
<dbReference type="InterPro" id="IPR011990">
    <property type="entry name" value="TPR-like_helical_dom_sf"/>
</dbReference>
<keyword evidence="14" id="KW-1185">Reference proteome</keyword>
<name>J4H416_9APHY</name>
<organism evidence="13 14">
    <name type="scientific">Fibroporia radiculosa</name>
    <dbReference type="NCBI Taxonomy" id="599839"/>
    <lineage>
        <taxon>Eukaryota</taxon>
        <taxon>Fungi</taxon>
        <taxon>Dikarya</taxon>
        <taxon>Basidiomycota</taxon>
        <taxon>Agaricomycotina</taxon>
        <taxon>Agaricomycetes</taxon>
        <taxon>Polyporales</taxon>
        <taxon>Fibroporiaceae</taxon>
        <taxon>Fibroporia</taxon>
    </lineage>
</organism>
<keyword evidence="5" id="KW-0597">Phosphoprotein</keyword>
<evidence type="ECO:0000313" key="14">
    <source>
        <dbReference type="Proteomes" id="UP000006352"/>
    </source>
</evidence>